<proteinExistence type="predicted"/>
<evidence type="ECO:0000259" key="3">
    <source>
        <dbReference type="Pfam" id="PF07423"/>
    </source>
</evidence>
<dbReference type="STRING" id="284581.AMD01_13900"/>
<evidence type="ECO:0000256" key="2">
    <source>
        <dbReference type="SAM" id="Phobius"/>
    </source>
</evidence>
<comment type="caution">
    <text evidence="4">The sequence shown here is derived from an EMBL/GenBank/DDBJ whole genome shotgun (WGS) entry which is preliminary data.</text>
</comment>
<dbReference type="EMBL" id="LILC01000019">
    <property type="protein sequence ID" value="KOO43831.1"/>
    <property type="molecule type" value="Genomic_DNA"/>
</dbReference>
<dbReference type="RefSeq" id="WP_053402031.1">
    <property type="nucleotide sequence ID" value="NZ_JAUKEN010000001.1"/>
</dbReference>
<dbReference type="Pfam" id="PF07423">
    <property type="entry name" value="DUF1510"/>
    <property type="match status" value="1"/>
</dbReference>
<feature type="region of interest" description="Disordered" evidence="1">
    <location>
        <begin position="41"/>
        <end position="155"/>
    </location>
</feature>
<accession>A0A0M0KYD1</accession>
<evidence type="ECO:0000256" key="1">
    <source>
        <dbReference type="SAM" id="MobiDB-lite"/>
    </source>
</evidence>
<dbReference type="OrthoDB" id="2168558at2"/>
<keyword evidence="2" id="KW-0472">Membrane</keyword>
<feature type="transmembrane region" description="Helical" evidence="2">
    <location>
        <begin position="20"/>
        <end position="41"/>
    </location>
</feature>
<dbReference type="Proteomes" id="UP000037558">
    <property type="component" value="Unassembled WGS sequence"/>
</dbReference>
<name>A0A0M0KYD1_9BACI</name>
<dbReference type="InterPro" id="IPR009988">
    <property type="entry name" value="DUF1510"/>
</dbReference>
<reference evidence="5" key="1">
    <citation type="submission" date="2015-08" db="EMBL/GenBank/DDBJ databases">
        <title>Fjat-14210 dsm16467.</title>
        <authorList>
            <person name="Liu B."/>
            <person name="Wang J."/>
            <person name="Zhu Y."/>
            <person name="Liu G."/>
            <person name="Chen Q."/>
            <person name="Chen Z."/>
            <person name="Lan J."/>
            <person name="Che J."/>
            <person name="Ge C."/>
            <person name="Shi H."/>
            <person name="Pan Z."/>
            <person name="Liu X."/>
        </authorList>
    </citation>
    <scope>NUCLEOTIDE SEQUENCE [LARGE SCALE GENOMIC DNA]</scope>
    <source>
        <strain evidence="5">DSM 16467</strain>
    </source>
</reference>
<evidence type="ECO:0000313" key="5">
    <source>
        <dbReference type="Proteomes" id="UP000037558"/>
    </source>
</evidence>
<gene>
    <name evidence="4" type="ORF">AMD01_13900</name>
</gene>
<feature type="compositionally biased region" description="Basic and acidic residues" evidence="1">
    <location>
        <begin position="56"/>
        <end position="86"/>
    </location>
</feature>
<sequence>MENKRFSQRHEKRKEKTNRIYNVLIAVVAVLIVFVGGSLMMNHKDKPADTKTASSEVKKDHKSDSDKSEDKSDKSKADDDQNKDDQSADDQSSDDSTVDDQATEDEQSADDENQDEDKGDVQVTENNDPSSDVDKTVVDPNWKPVGTEQQGEHVATYDKGSTDWNEMLKAVSSATGVSESDMIIWRIGNNGSPQKAVATIESKSQQKKYRVQIDWVDGEGWKPVQMEEMK</sequence>
<organism evidence="4 5">
    <name type="scientific">Priestia koreensis</name>
    <dbReference type="NCBI Taxonomy" id="284581"/>
    <lineage>
        <taxon>Bacteria</taxon>
        <taxon>Bacillati</taxon>
        <taxon>Bacillota</taxon>
        <taxon>Bacilli</taxon>
        <taxon>Bacillales</taxon>
        <taxon>Bacillaceae</taxon>
        <taxon>Priestia</taxon>
    </lineage>
</organism>
<protein>
    <recommendedName>
        <fullName evidence="3">DUF1510 domain-containing protein</fullName>
    </recommendedName>
</protein>
<feature type="compositionally biased region" description="Acidic residues" evidence="1">
    <location>
        <begin position="87"/>
        <end position="118"/>
    </location>
</feature>
<keyword evidence="5" id="KW-1185">Reference proteome</keyword>
<evidence type="ECO:0000313" key="4">
    <source>
        <dbReference type="EMBL" id="KOO43831.1"/>
    </source>
</evidence>
<dbReference type="PATRIC" id="fig|284581.3.peg.3846"/>
<keyword evidence="2" id="KW-0812">Transmembrane</keyword>
<feature type="domain" description="DUF1510" evidence="3">
    <location>
        <begin position="138"/>
        <end position="228"/>
    </location>
</feature>
<keyword evidence="2" id="KW-1133">Transmembrane helix</keyword>
<dbReference type="AlphaFoldDB" id="A0A0M0KYD1"/>